<dbReference type="KEGG" id="bany:128197996"/>
<evidence type="ECO:0000256" key="2">
    <source>
        <dbReference type="ARBA" id="ARBA00023043"/>
    </source>
</evidence>
<dbReference type="PRINTS" id="PR01415">
    <property type="entry name" value="ANKYRIN"/>
</dbReference>
<protein>
    <submittedName>
        <fullName evidence="5">Ankyrin repeat domain-containing protein 39</fullName>
    </submittedName>
</protein>
<evidence type="ECO:0000313" key="4">
    <source>
        <dbReference type="Proteomes" id="UP001652582"/>
    </source>
</evidence>
<dbReference type="Proteomes" id="UP001652582">
    <property type="component" value="Chromosome 3"/>
</dbReference>
<dbReference type="PANTHER" id="PTHR24171:SF9">
    <property type="entry name" value="ANKYRIN REPEAT DOMAIN-CONTAINING PROTEIN 39"/>
    <property type="match status" value="1"/>
</dbReference>
<keyword evidence="4" id="KW-1185">Reference proteome</keyword>
<dbReference type="Gene3D" id="1.25.40.20">
    <property type="entry name" value="Ankyrin repeat-containing domain"/>
    <property type="match status" value="1"/>
</dbReference>
<feature type="repeat" description="ANK" evidence="3">
    <location>
        <begin position="99"/>
        <end position="131"/>
    </location>
</feature>
<dbReference type="Pfam" id="PF12796">
    <property type="entry name" value="Ank_2"/>
    <property type="match status" value="2"/>
</dbReference>
<dbReference type="InterPro" id="IPR002110">
    <property type="entry name" value="Ankyrin_rpt"/>
</dbReference>
<dbReference type="RefSeq" id="XP_023943013.2">
    <property type="nucleotide sequence ID" value="XM_024087245.2"/>
</dbReference>
<reference evidence="5" key="1">
    <citation type="submission" date="2025-08" db="UniProtKB">
        <authorList>
            <consortium name="RefSeq"/>
        </authorList>
    </citation>
    <scope>IDENTIFICATION</scope>
</reference>
<evidence type="ECO:0000256" key="3">
    <source>
        <dbReference type="PROSITE-ProRule" id="PRU00023"/>
    </source>
</evidence>
<dbReference type="OrthoDB" id="539213at2759"/>
<organism evidence="4 5">
    <name type="scientific">Bicyclus anynana</name>
    <name type="common">Squinting bush brown butterfly</name>
    <dbReference type="NCBI Taxonomy" id="110368"/>
    <lineage>
        <taxon>Eukaryota</taxon>
        <taxon>Metazoa</taxon>
        <taxon>Ecdysozoa</taxon>
        <taxon>Arthropoda</taxon>
        <taxon>Hexapoda</taxon>
        <taxon>Insecta</taxon>
        <taxon>Pterygota</taxon>
        <taxon>Neoptera</taxon>
        <taxon>Endopterygota</taxon>
        <taxon>Lepidoptera</taxon>
        <taxon>Glossata</taxon>
        <taxon>Ditrysia</taxon>
        <taxon>Papilionoidea</taxon>
        <taxon>Nymphalidae</taxon>
        <taxon>Satyrinae</taxon>
        <taxon>Satyrini</taxon>
        <taxon>Mycalesina</taxon>
        <taxon>Bicyclus</taxon>
    </lineage>
</organism>
<accession>A0A6J1NDD5</accession>
<gene>
    <name evidence="5" type="primary">LOC128197996</name>
</gene>
<dbReference type="InterPro" id="IPR036770">
    <property type="entry name" value="Ankyrin_rpt-contain_sf"/>
</dbReference>
<name>A0A6J1NDD5_BICAN</name>
<dbReference type="PROSITE" id="PS50297">
    <property type="entry name" value="ANK_REP_REGION"/>
    <property type="match status" value="2"/>
</dbReference>
<feature type="repeat" description="ANK" evidence="3">
    <location>
        <begin position="65"/>
        <end position="97"/>
    </location>
</feature>
<evidence type="ECO:0000313" key="5">
    <source>
        <dbReference type="RefSeq" id="XP_023943013.2"/>
    </source>
</evidence>
<sequence length="172" mass="18930">MDHKDCDHSTCNATSPNESVRQTLSEMDWERSIWNAAFSGETDRVQSLINKSRNPKDLVNSEDKSGYTALHYAARNGHVDICSILVENGACINYPTRCGNATPLHKAAAAGKEETVKYLIQHGALLDLQDADGTTALHKVVENKKQNLVKILLDACPKLADIKDNRGNLPFV</sequence>
<evidence type="ECO:0000256" key="1">
    <source>
        <dbReference type="ARBA" id="ARBA00022737"/>
    </source>
</evidence>
<dbReference type="AlphaFoldDB" id="A0A6J1NDD5"/>
<dbReference type="PANTHER" id="PTHR24171">
    <property type="entry name" value="ANKYRIN REPEAT DOMAIN-CONTAINING PROTEIN 39-RELATED"/>
    <property type="match status" value="1"/>
</dbReference>
<dbReference type="GeneID" id="128197996"/>
<proteinExistence type="predicted"/>
<keyword evidence="1" id="KW-0677">Repeat</keyword>
<dbReference type="SUPFAM" id="SSF48403">
    <property type="entry name" value="Ankyrin repeat"/>
    <property type="match status" value="1"/>
</dbReference>
<dbReference type="SMART" id="SM00248">
    <property type="entry name" value="ANK"/>
    <property type="match status" value="3"/>
</dbReference>
<dbReference type="PROSITE" id="PS50088">
    <property type="entry name" value="ANK_REPEAT"/>
    <property type="match status" value="2"/>
</dbReference>
<keyword evidence="2 3" id="KW-0040">ANK repeat</keyword>